<keyword evidence="4" id="KW-1185">Reference proteome</keyword>
<organism evidence="1 3">
    <name type="scientific">Algoriphagus ratkowskyi</name>
    <dbReference type="NCBI Taxonomy" id="57028"/>
    <lineage>
        <taxon>Bacteria</taxon>
        <taxon>Pseudomonadati</taxon>
        <taxon>Bacteroidota</taxon>
        <taxon>Cytophagia</taxon>
        <taxon>Cytophagales</taxon>
        <taxon>Cyclobacteriaceae</taxon>
        <taxon>Algoriphagus</taxon>
    </lineage>
</organism>
<dbReference type="Proteomes" id="UP000249115">
    <property type="component" value="Unassembled WGS sequence"/>
</dbReference>
<gene>
    <name evidence="2" type="ORF">ESW18_15150</name>
    <name evidence="1" type="ORF">LV84_03008</name>
</gene>
<comment type="caution">
    <text evidence="1">The sequence shown here is derived from an EMBL/GenBank/DDBJ whole genome shotgun (WGS) entry which is preliminary data.</text>
</comment>
<dbReference type="RefSeq" id="WP_086502304.1">
    <property type="nucleotide sequence ID" value="NZ_MSSV01000015.1"/>
</dbReference>
<evidence type="ECO:0000313" key="3">
    <source>
        <dbReference type="Proteomes" id="UP000249115"/>
    </source>
</evidence>
<dbReference type="EMBL" id="QKZU01000011">
    <property type="protein sequence ID" value="PZX53900.1"/>
    <property type="molecule type" value="Genomic_DNA"/>
</dbReference>
<dbReference type="Proteomes" id="UP000321927">
    <property type="component" value="Unassembled WGS sequence"/>
</dbReference>
<reference evidence="1 3" key="1">
    <citation type="submission" date="2018-06" db="EMBL/GenBank/DDBJ databases">
        <title>Genomic Encyclopedia of Archaeal and Bacterial Type Strains, Phase II (KMG-II): from individual species to whole genera.</title>
        <authorList>
            <person name="Goeker M."/>
        </authorList>
    </citation>
    <scope>NUCLEOTIDE SEQUENCE [LARGE SCALE GENOMIC DNA]</scope>
    <source>
        <strain evidence="1 3">DSM 22686</strain>
    </source>
</reference>
<name>A0A2W7R6E3_9BACT</name>
<dbReference type="EMBL" id="VORV01000010">
    <property type="protein sequence ID" value="TXD76697.1"/>
    <property type="molecule type" value="Genomic_DNA"/>
</dbReference>
<accession>A0A2W7R6E3</accession>
<sequence>MIKDLEKHITLDKPDIHWRFDDDEVLKKLKVVDKQTENFIWERLKADNFLAGYELNKDKFEIFETIEFADNYDSVTNRLKELPNSNDNIVLTWFSAQHTLITDWKTFTDNWDDFFYPSLDDLIVINETWDWIIYIAHFETFQLGRGMKTE</sequence>
<reference evidence="2 4" key="2">
    <citation type="submission" date="2019-08" db="EMBL/GenBank/DDBJ databases">
        <title>Genome of Algoriphagus ratkowskyi IC026.</title>
        <authorList>
            <person name="Bowman J.P."/>
        </authorList>
    </citation>
    <scope>NUCLEOTIDE SEQUENCE [LARGE SCALE GENOMIC DNA]</scope>
    <source>
        <strain evidence="2 4">IC026</strain>
    </source>
</reference>
<proteinExistence type="predicted"/>
<protein>
    <submittedName>
        <fullName evidence="1">Uncharacterized protein</fullName>
    </submittedName>
</protein>
<dbReference type="AlphaFoldDB" id="A0A2W7R6E3"/>
<evidence type="ECO:0000313" key="4">
    <source>
        <dbReference type="Proteomes" id="UP000321927"/>
    </source>
</evidence>
<dbReference type="OrthoDB" id="840133at2"/>
<evidence type="ECO:0000313" key="1">
    <source>
        <dbReference type="EMBL" id="PZX53900.1"/>
    </source>
</evidence>
<evidence type="ECO:0000313" key="2">
    <source>
        <dbReference type="EMBL" id="TXD76697.1"/>
    </source>
</evidence>